<dbReference type="Proteomes" id="UP000018144">
    <property type="component" value="Unassembled WGS sequence"/>
</dbReference>
<evidence type="ECO:0000259" key="8">
    <source>
        <dbReference type="Pfam" id="PF23726"/>
    </source>
</evidence>
<dbReference type="GO" id="GO:0005634">
    <property type="term" value="C:nucleus"/>
    <property type="evidence" value="ECO:0007669"/>
    <property type="project" value="UniProtKB-SubCell"/>
</dbReference>
<evidence type="ECO:0000313" key="9">
    <source>
        <dbReference type="EMBL" id="CCX31833.1"/>
    </source>
</evidence>
<protein>
    <recommendedName>
        <fullName evidence="3">DNA damage-binding protein 1</fullName>
    </recommendedName>
</protein>
<dbReference type="InterPro" id="IPR058543">
    <property type="entry name" value="Beta-prop_RSE1/DDB1/CPSF1_2nd"/>
</dbReference>
<organism evidence="9 10">
    <name type="scientific">Pyronema omphalodes (strain CBS 100304)</name>
    <name type="common">Pyronema confluens</name>
    <dbReference type="NCBI Taxonomy" id="1076935"/>
    <lineage>
        <taxon>Eukaryota</taxon>
        <taxon>Fungi</taxon>
        <taxon>Dikarya</taxon>
        <taxon>Ascomycota</taxon>
        <taxon>Pezizomycotina</taxon>
        <taxon>Pezizomycetes</taxon>
        <taxon>Pezizales</taxon>
        <taxon>Pyronemataceae</taxon>
        <taxon>Pyronema</taxon>
    </lineage>
</organism>
<evidence type="ECO:0000256" key="1">
    <source>
        <dbReference type="ARBA" id="ARBA00004123"/>
    </source>
</evidence>
<dbReference type="InterPro" id="IPR015943">
    <property type="entry name" value="WD40/YVTN_repeat-like_dom_sf"/>
</dbReference>
<keyword evidence="10" id="KW-1185">Reference proteome</keyword>
<dbReference type="eggNOG" id="KOG1897">
    <property type="taxonomic scope" value="Eukaryota"/>
</dbReference>
<comment type="subcellular location">
    <subcellularLocation>
        <location evidence="1">Nucleus</location>
    </subcellularLocation>
</comment>
<dbReference type="InterPro" id="IPR011047">
    <property type="entry name" value="Quinoprotein_ADH-like_sf"/>
</dbReference>
<feature type="compositionally biased region" description="Basic and acidic residues" evidence="5">
    <location>
        <begin position="882"/>
        <end position="899"/>
    </location>
</feature>
<feature type="domain" description="RSE1/DDB1/CPSF1 second beta-propeller" evidence="8">
    <location>
        <begin position="424"/>
        <end position="727"/>
    </location>
</feature>
<comment type="similarity">
    <text evidence="2">Belongs to the DDB1 family.</text>
</comment>
<proteinExistence type="inferred from homology"/>
<dbReference type="Gene3D" id="1.10.150.910">
    <property type="match status" value="1"/>
</dbReference>
<dbReference type="Pfam" id="PF10433">
    <property type="entry name" value="Beta-prop_RSE1_1st"/>
    <property type="match status" value="1"/>
</dbReference>
<feature type="domain" description="RSE1/DDB1/CPSF1 C-terminal" evidence="6">
    <location>
        <begin position="775"/>
        <end position="864"/>
    </location>
</feature>
<feature type="compositionally biased region" description="Low complexity" evidence="5">
    <location>
        <begin position="900"/>
        <end position="916"/>
    </location>
</feature>
<reference evidence="9 10" key="1">
    <citation type="journal article" date="2013" name="PLoS Genet.">
        <title>The genome and development-dependent transcriptomes of Pyronema confluens: a window into fungal evolution.</title>
        <authorList>
            <person name="Traeger S."/>
            <person name="Altegoer F."/>
            <person name="Freitag M."/>
            <person name="Gabaldon T."/>
            <person name="Kempken F."/>
            <person name="Kumar A."/>
            <person name="Marcet-Houben M."/>
            <person name="Poggeler S."/>
            <person name="Stajich J.E."/>
            <person name="Nowrousian M."/>
        </authorList>
    </citation>
    <scope>NUCLEOTIDE SEQUENCE [LARGE SCALE GENOMIC DNA]</scope>
    <source>
        <strain evidence="10">CBS 100304</strain>
        <tissue evidence="9">Vegetative mycelium</tissue>
    </source>
</reference>
<dbReference type="Pfam" id="PF03178">
    <property type="entry name" value="CPSF_A"/>
    <property type="match status" value="2"/>
</dbReference>
<dbReference type="InterPro" id="IPR004871">
    <property type="entry name" value="RSE1/DDB1/CPSF1_C"/>
</dbReference>
<dbReference type="InterPro" id="IPR018846">
    <property type="entry name" value="Beta-prop_RSE1/DDB1/CPSF1_1st"/>
</dbReference>
<evidence type="ECO:0000259" key="6">
    <source>
        <dbReference type="Pfam" id="PF03178"/>
    </source>
</evidence>
<evidence type="ECO:0000256" key="2">
    <source>
        <dbReference type="ARBA" id="ARBA00007453"/>
    </source>
</evidence>
<dbReference type="SUPFAM" id="SSF50998">
    <property type="entry name" value="Quinoprotein alcohol dehydrogenase-like"/>
    <property type="match status" value="1"/>
</dbReference>
<dbReference type="EMBL" id="HF935652">
    <property type="protein sequence ID" value="CCX31833.1"/>
    <property type="molecule type" value="Genomic_DNA"/>
</dbReference>
<feature type="region of interest" description="Disordered" evidence="5">
    <location>
        <begin position="875"/>
        <end position="916"/>
    </location>
</feature>
<dbReference type="PANTHER" id="PTHR10644">
    <property type="entry name" value="DNA REPAIR/RNA PROCESSING CPSF FAMILY"/>
    <property type="match status" value="1"/>
</dbReference>
<dbReference type="OrthoDB" id="433457at2759"/>
<dbReference type="InterPro" id="IPR050358">
    <property type="entry name" value="RSE1/DDB1/CFT1"/>
</dbReference>
<sequence>MAYIAPIHRASAARHAIRANFFEPDEHALVIAKANRAEIYTLSDSGLSLRTSFTVYGTISGLLTLRPSNSATDHLFVVTAQHDYFTVSWDPENETVRNEITAQDVADRFLRETACGPKYISDPEGRMMGIHVYEGMFLALPFVFQEKKGRKKSAPSDIGNLDEPTAIKLKELMIVDMAFLHGTDSPVLAILYRDGNPETSQLITYEVVRSGGVCELKEWEIRADDLEAEASLVIPLAEPFGGVIVLGEQMVVYYPPYSSHSRSDSQPLKGALEVSTIFKTWNMIDKQRYLLADEYGNLKMLLIKMDDLDRITDIVIDTIGKTSPAKCLVYLDNGHVFVGSQQGDSQLIKLGAKDPKIQVISTLTSLSPVFDFQIVGSNNAGADQQNMYGSGQTRIVAGCGGFKDGCLRSVRSGVGLKDSAILGDMEGVRGLWAVKSDKSSEFEDTLVVSFIDDTRIFKFDEDGEVEEMDEFMDLILGQETLLVMNTADGGLLQVTPTTIRVIYGWVYTTIEAGAAKITAASSDGRQLVYSQDDKTLLTYTIDALEVKKLASRVFEHEIACIYTSTKFPDVVSVGFWTSATVQILSINTLETKTEESLAGSTKITVSVPRSVALVQLGQNAPPTLLVAMGDGTLYTFFVDPVSYGISNKKVILLDTQAVYFRVIPGENGSENVFSASDHPSLIYDDDGRLVCSAVTAENVTHLTPFNTAAFPNSVMLLANNELKISTIDPARNIQIKTLAIGDAVRRIAYSKERQLHCIATIHSSVNAAGEESYTSFVRLVDDTEFLVIDSFELQELELVESILCCPLSDGFGSLTDKFLVGTGYQPENEGDMDTKGRLLVFEVTESRKLQLSTEMTMPSAVKALGFLAPEPIEPEAEAEGDGEGHDGAKDTKSTKDTKATTDTAGTNNASSASFSSAPTSGLIITALSRSLEILSYTSLRSSTNLSKLCSHRTHSSPIDLSISGSIISIADLMKGPHVLEFRRTPSPHLIEVAQTYQTSWTTSLTAIDKHTVIAADANTNITMWQRDEEVLGDRKRLRCIAEFKLGEMVNRFRNIPGNYGAVPVVGMPGSSRGSPGKDMAAASLASASVGVGVAGAGAASAGVAGVATSSTHNTETETRPLTPIAFLATVEGGIYMIATIREDLVDLLLKLQTEMVGVVKSLGELEWGRWRAYSGQDRCAEEPMRVVEGEFVGRFLELEEGVQRRLVERIGGTVEGVKEVVEGLRWQLGGEEGRGGGDNGV</sequence>
<keyword evidence="4" id="KW-0539">Nucleus</keyword>
<dbReference type="Pfam" id="PF23726">
    <property type="entry name" value="Beta-prop_RSE1_2nd"/>
    <property type="match status" value="1"/>
</dbReference>
<name>U4LIS8_PYROM</name>
<dbReference type="AlphaFoldDB" id="U4LIS8"/>
<accession>U4LIS8</accession>
<evidence type="ECO:0000256" key="4">
    <source>
        <dbReference type="ARBA" id="ARBA00023242"/>
    </source>
</evidence>
<dbReference type="OMA" id="HQDFLMR"/>
<feature type="domain" description="RSE1/DDB1/CPSF1 first beta-propeller" evidence="7">
    <location>
        <begin position="13"/>
        <end position="363"/>
    </location>
</feature>
<gene>
    <name evidence="9" type="ORF">PCON_11477</name>
</gene>
<evidence type="ECO:0000313" key="10">
    <source>
        <dbReference type="Proteomes" id="UP000018144"/>
    </source>
</evidence>
<evidence type="ECO:0000259" key="7">
    <source>
        <dbReference type="Pfam" id="PF10433"/>
    </source>
</evidence>
<evidence type="ECO:0000256" key="5">
    <source>
        <dbReference type="SAM" id="MobiDB-lite"/>
    </source>
</evidence>
<dbReference type="Gene3D" id="2.130.10.10">
    <property type="entry name" value="YVTN repeat-like/Quinoprotein amine dehydrogenase"/>
    <property type="match status" value="3"/>
</dbReference>
<dbReference type="STRING" id="1076935.U4LIS8"/>
<evidence type="ECO:0000256" key="3">
    <source>
        <dbReference type="ARBA" id="ARBA00014577"/>
    </source>
</evidence>
<feature type="domain" description="RSE1/DDB1/CPSF1 C-terminal" evidence="6">
    <location>
        <begin position="919"/>
        <end position="1196"/>
    </location>
</feature>
<dbReference type="GO" id="GO:0003676">
    <property type="term" value="F:nucleic acid binding"/>
    <property type="evidence" value="ECO:0007669"/>
    <property type="project" value="InterPro"/>
</dbReference>